<keyword evidence="3 8" id="KW-0328">Glycosyltransferase</keyword>
<dbReference type="EMBL" id="CANHGI010000005">
    <property type="protein sequence ID" value="CAI5453383.1"/>
    <property type="molecule type" value="Genomic_DNA"/>
</dbReference>
<dbReference type="Pfam" id="PF01697">
    <property type="entry name" value="Glyco_transf_92"/>
    <property type="match status" value="1"/>
</dbReference>
<evidence type="ECO:0000256" key="2">
    <source>
        <dbReference type="ARBA" id="ARBA00007647"/>
    </source>
</evidence>
<evidence type="ECO:0000313" key="10">
    <source>
        <dbReference type="Proteomes" id="UP001152747"/>
    </source>
</evidence>
<keyword evidence="7" id="KW-0472">Membrane</keyword>
<protein>
    <recommendedName>
        <fullName evidence="8">Glycosyltransferase family 92 protein</fullName>
        <ecNumber evidence="8">2.4.1.-</ecNumber>
    </recommendedName>
</protein>
<dbReference type="OrthoDB" id="5777994at2759"/>
<evidence type="ECO:0000256" key="3">
    <source>
        <dbReference type="ARBA" id="ARBA00022676"/>
    </source>
</evidence>
<keyword evidence="5" id="KW-0812">Transmembrane</keyword>
<dbReference type="GO" id="GO:0016757">
    <property type="term" value="F:glycosyltransferase activity"/>
    <property type="evidence" value="ECO:0007669"/>
    <property type="project" value="UniProtKB-UniRule"/>
</dbReference>
<dbReference type="AlphaFoldDB" id="A0A9P1N6X5"/>
<keyword evidence="6" id="KW-1133">Transmembrane helix</keyword>
<comment type="subcellular location">
    <subcellularLocation>
        <location evidence="1">Membrane</location>
        <topology evidence="1">Single-pass membrane protein</topology>
    </subcellularLocation>
</comment>
<proteinExistence type="inferred from homology"/>
<evidence type="ECO:0000256" key="7">
    <source>
        <dbReference type="ARBA" id="ARBA00023136"/>
    </source>
</evidence>
<dbReference type="GO" id="GO:0016020">
    <property type="term" value="C:membrane"/>
    <property type="evidence" value="ECO:0007669"/>
    <property type="project" value="UniProtKB-SubCell"/>
</dbReference>
<accession>A0A9P1N6X5</accession>
<dbReference type="PANTHER" id="PTHR21645:SF15">
    <property type="entry name" value="GLYCOSYLTRANSFERASE FAMILY 92 PROTEIN F55C10.4"/>
    <property type="match status" value="1"/>
</dbReference>
<evidence type="ECO:0000256" key="5">
    <source>
        <dbReference type="ARBA" id="ARBA00022692"/>
    </source>
</evidence>
<reference evidence="9" key="1">
    <citation type="submission" date="2022-11" db="EMBL/GenBank/DDBJ databases">
        <authorList>
            <person name="Kikuchi T."/>
        </authorList>
    </citation>
    <scope>NUCLEOTIDE SEQUENCE</scope>
    <source>
        <strain evidence="9">PS1010</strain>
    </source>
</reference>
<dbReference type="InterPro" id="IPR008166">
    <property type="entry name" value="Glyco_transf_92"/>
</dbReference>
<evidence type="ECO:0000256" key="6">
    <source>
        <dbReference type="ARBA" id="ARBA00022989"/>
    </source>
</evidence>
<comment type="similarity">
    <text evidence="2 8">Belongs to the glycosyltransferase 92 family.</text>
</comment>
<comment type="caution">
    <text evidence="9">The sequence shown here is derived from an EMBL/GenBank/DDBJ whole genome shotgun (WGS) entry which is preliminary data.</text>
</comment>
<evidence type="ECO:0000313" key="9">
    <source>
        <dbReference type="EMBL" id="CAI5453383.1"/>
    </source>
</evidence>
<evidence type="ECO:0000256" key="8">
    <source>
        <dbReference type="RuleBase" id="RU366017"/>
    </source>
</evidence>
<dbReference type="InterPro" id="IPR052012">
    <property type="entry name" value="GTase_92"/>
</dbReference>
<dbReference type="Proteomes" id="UP001152747">
    <property type="component" value="Unassembled WGS sequence"/>
</dbReference>
<evidence type="ECO:0000256" key="1">
    <source>
        <dbReference type="ARBA" id="ARBA00004167"/>
    </source>
</evidence>
<sequence>MAMIDIGGFCRRRKFFIVLFAASILVYLLLFTLGDEASKSEKIRENSEEQIKIPQTHTFIHNVYYYPKSTSLGENALAFVMAMDKRAAPDITKHRISVIGTDSQGNERKTNMTLTVEAVENARCDYQMTLGQTNTINDLRILEIESDENGSRVQIPFKLPKKHAPSPVIFCISPQFVAEQWQAFLAQVHVSKRFGAHLHIYIVSILDSYYNLLKQYEKRGYITIDQWLNIKFAHTSGDYLEPNRNVELRNQAAAQTDCLLQYKQSAHYIAFLDMDDLIMPSRAGNYYEEFVREFQGNPLISAIYYEKYDFEVEKVPKMTDQSISAIVRSAKLLKTKDLGKPVVRPIHYNSTWLHYSMNANTKENKRWTRGVKNGVFHFKKMNMAEPKDVSQMEIPKALVRDGSLISEEHLNEIDRDLENLMEDPEFRRVATSLPNEEFYMPIVFDCYNKSFYHRRELGLLDTTKLCINAYDCVLPQREDKKCIHSDAIYQSGPPMYPITFHFAKFYTFSENIGCYQ</sequence>
<gene>
    <name evidence="9" type="ORF">CAMP_LOCUS16020</name>
</gene>
<evidence type="ECO:0000256" key="4">
    <source>
        <dbReference type="ARBA" id="ARBA00022679"/>
    </source>
</evidence>
<organism evidence="9 10">
    <name type="scientific">Caenorhabditis angaria</name>
    <dbReference type="NCBI Taxonomy" id="860376"/>
    <lineage>
        <taxon>Eukaryota</taxon>
        <taxon>Metazoa</taxon>
        <taxon>Ecdysozoa</taxon>
        <taxon>Nematoda</taxon>
        <taxon>Chromadorea</taxon>
        <taxon>Rhabditida</taxon>
        <taxon>Rhabditina</taxon>
        <taxon>Rhabditomorpha</taxon>
        <taxon>Rhabditoidea</taxon>
        <taxon>Rhabditidae</taxon>
        <taxon>Peloderinae</taxon>
        <taxon>Caenorhabditis</taxon>
    </lineage>
</organism>
<dbReference type="EC" id="2.4.1.-" evidence="8"/>
<name>A0A9P1N6X5_9PELO</name>
<dbReference type="PANTHER" id="PTHR21645">
    <property type="entry name" value="GLYCOSYLTRANSFERASE FAMILY 92 PROTEIN"/>
    <property type="match status" value="1"/>
</dbReference>
<keyword evidence="10" id="KW-1185">Reference proteome</keyword>
<keyword evidence="4 8" id="KW-0808">Transferase</keyword>